<comment type="caution">
    <text evidence="1">The sequence shown here is derived from an EMBL/GenBank/DDBJ whole genome shotgun (WGS) entry which is preliminary data.</text>
</comment>
<accession>A0ABU7I8W7</accession>
<evidence type="ECO:0000313" key="1">
    <source>
        <dbReference type="EMBL" id="MEE1945912.1"/>
    </source>
</evidence>
<gene>
    <name evidence="1" type="ORF">VRU48_12395</name>
</gene>
<proteinExistence type="predicted"/>
<dbReference type="Proteomes" id="UP001336835">
    <property type="component" value="Unassembled WGS sequence"/>
</dbReference>
<evidence type="ECO:0000313" key="2">
    <source>
        <dbReference type="Proteomes" id="UP001336835"/>
    </source>
</evidence>
<dbReference type="SUPFAM" id="SSF82185">
    <property type="entry name" value="Histone H3 K4-specific methyltransferase SET7/9 N-terminal domain"/>
    <property type="match status" value="1"/>
</dbReference>
<dbReference type="EMBL" id="JAZDQT010000002">
    <property type="protein sequence ID" value="MEE1945912.1"/>
    <property type="molecule type" value="Genomic_DNA"/>
</dbReference>
<keyword evidence="2" id="KW-1185">Reference proteome</keyword>
<reference evidence="1 2" key="1">
    <citation type="submission" date="2024-01" db="EMBL/GenBank/DDBJ databases">
        <title>Pedobacter sp. nov., isolated from fresh soil.</title>
        <authorList>
            <person name="Le N.T.T."/>
        </authorList>
    </citation>
    <scope>NUCLEOTIDE SEQUENCE [LARGE SCALE GENOMIC DNA]</scope>
    <source>
        <strain evidence="1 2">KR3-3</strain>
    </source>
</reference>
<organism evidence="1 2">
    <name type="scientific">Pedobacter albus</name>
    <dbReference type="NCBI Taxonomy" id="3113905"/>
    <lineage>
        <taxon>Bacteria</taxon>
        <taxon>Pseudomonadati</taxon>
        <taxon>Bacteroidota</taxon>
        <taxon>Sphingobacteriia</taxon>
        <taxon>Sphingobacteriales</taxon>
        <taxon>Sphingobacteriaceae</taxon>
        <taxon>Pedobacter</taxon>
    </lineage>
</organism>
<protein>
    <recommendedName>
        <fullName evidence="3">Toxin-antitoxin system YwqK family antitoxin</fullName>
    </recommendedName>
</protein>
<evidence type="ECO:0008006" key="3">
    <source>
        <dbReference type="Google" id="ProtNLM"/>
    </source>
</evidence>
<name>A0ABU7I8W7_9SPHI</name>
<sequence>MQRYLLLLLFLGLGTQLKAQRYKDLYDPSAYRHTINYDDHKVVFQAQPDNKELSFTETDKKYYWFSHNQIKATQGGFSGKLLHGLYSDFYLNSNLKEQGYFRLGLKIGEWKSWTEEGVLVERTNYSNGELNGRFYKYDKQGRLSEEGTYKRGKINGRFRRYVSADSVNIAHYKNGVLQPTTPKSGWFSRLFKKKENTQKKAVAPVMKK</sequence>
<dbReference type="Gene3D" id="3.90.930.1">
    <property type="match status" value="1"/>
</dbReference>
<dbReference type="RefSeq" id="WP_330108231.1">
    <property type="nucleotide sequence ID" value="NZ_JAZDQT010000002.1"/>
</dbReference>